<reference evidence="6" key="2">
    <citation type="journal article" date="2021" name="PeerJ">
        <title>Extensive microbial diversity within the chicken gut microbiome revealed by metagenomics and culture.</title>
        <authorList>
            <person name="Gilroy R."/>
            <person name="Ravi A."/>
            <person name="Getino M."/>
            <person name="Pursley I."/>
            <person name="Horton D.L."/>
            <person name="Alikhan N.F."/>
            <person name="Baker D."/>
            <person name="Gharbi K."/>
            <person name="Hall N."/>
            <person name="Watson M."/>
            <person name="Adriaenssens E.M."/>
            <person name="Foster-Nyarko E."/>
            <person name="Jarju S."/>
            <person name="Secka A."/>
            <person name="Antonio M."/>
            <person name="Oren A."/>
            <person name="Chaudhuri R.R."/>
            <person name="La Ragione R."/>
            <person name="Hildebrand F."/>
            <person name="Pallen M.J."/>
        </authorList>
    </citation>
    <scope>NUCLEOTIDE SEQUENCE</scope>
    <source>
        <strain evidence="6">ChiHjej10B9-9673</strain>
    </source>
</reference>
<dbReference type="Pfam" id="PF13336">
    <property type="entry name" value="AcetylCoA_hyd_C"/>
    <property type="match status" value="1"/>
</dbReference>
<evidence type="ECO:0000256" key="1">
    <source>
        <dbReference type="ARBA" id="ARBA00009632"/>
    </source>
</evidence>
<feature type="binding site" evidence="3">
    <location>
        <position position="341"/>
    </location>
    <ligand>
        <name>CoA</name>
        <dbReference type="ChEBI" id="CHEBI:57287"/>
    </ligand>
</feature>
<dbReference type="Gene3D" id="3.30.750.70">
    <property type="entry name" value="4-hydroxybutyrate coenzyme like domains"/>
    <property type="match status" value="1"/>
</dbReference>
<dbReference type="InterPro" id="IPR023990">
    <property type="entry name" value="Butryl-CoA_acetate_CoA_Tfrase"/>
</dbReference>
<dbReference type="PANTHER" id="PTHR21432">
    <property type="entry name" value="ACETYL-COA HYDROLASE-RELATED"/>
    <property type="match status" value="1"/>
</dbReference>
<dbReference type="Proteomes" id="UP000824001">
    <property type="component" value="Unassembled WGS sequence"/>
</dbReference>
<dbReference type="GO" id="GO:0006083">
    <property type="term" value="P:acetate metabolic process"/>
    <property type="evidence" value="ECO:0007669"/>
    <property type="project" value="InterPro"/>
</dbReference>
<protein>
    <recommendedName>
        <fullName evidence="3">Probable butyrate:acetyl-CoA coenzyme A-transferase</fullName>
        <shortName evidence="3">Butyrate CoA-transferase</shortName>
        <ecNumber evidence="3">2.8.3.-</ecNumber>
    </recommendedName>
</protein>
<comment type="catalytic activity">
    <reaction evidence="3">
        <text>butanoate + acetyl-CoA = butanoyl-CoA + acetate</text>
        <dbReference type="Rhea" id="RHEA:30071"/>
        <dbReference type="ChEBI" id="CHEBI:17968"/>
        <dbReference type="ChEBI" id="CHEBI:30089"/>
        <dbReference type="ChEBI" id="CHEBI:57288"/>
        <dbReference type="ChEBI" id="CHEBI:57371"/>
    </reaction>
</comment>
<keyword evidence="3" id="KW-0963">Cytoplasm</keyword>
<dbReference type="GO" id="GO:0008775">
    <property type="term" value="F:acetate CoA-transferase activity"/>
    <property type="evidence" value="ECO:0007669"/>
    <property type="project" value="InterPro"/>
</dbReference>
<dbReference type="Pfam" id="PF02550">
    <property type="entry name" value="AcetylCoA_hydro"/>
    <property type="match status" value="1"/>
</dbReference>
<proteinExistence type="inferred from homology"/>
<dbReference type="InterPro" id="IPR003702">
    <property type="entry name" value="ActCoA_hydro_N"/>
</dbReference>
<dbReference type="InterPro" id="IPR046433">
    <property type="entry name" value="ActCoA_hydro"/>
</dbReference>
<dbReference type="Gene3D" id="3.40.1080.10">
    <property type="entry name" value="Glutaconate Coenzyme A-transferase"/>
    <property type="match status" value="1"/>
</dbReference>
<dbReference type="AlphaFoldDB" id="A0A9D1FEQ4"/>
<evidence type="ECO:0000313" key="6">
    <source>
        <dbReference type="EMBL" id="HIS67559.1"/>
    </source>
</evidence>
<evidence type="ECO:0000256" key="3">
    <source>
        <dbReference type="HAMAP-Rule" id="MF_03228"/>
    </source>
</evidence>
<evidence type="ECO:0000259" key="4">
    <source>
        <dbReference type="Pfam" id="PF02550"/>
    </source>
</evidence>
<dbReference type="SUPFAM" id="SSF100950">
    <property type="entry name" value="NagB/RpiA/CoA transferase-like"/>
    <property type="match status" value="2"/>
</dbReference>
<evidence type="ECO:0000313" key="7">
    <source>
        <dbReference type="Proteomes" id="UP000824001"/>
    </source>
</evidence>
<feature type="active site" description="5-glutamyl coenzyme A thioester intermediate" evidence="3">
    <location>
        <position position="243"/>
    </location>
</feature>
<keyword evidence="2 3" id="KW-0808">Transferase</keyword>
<dbReference type="Gene3D" id="3.40.1080.20">
    <property type="entry name" value="Acetyl-CoA hydrolase/transferase C-terminal domain"/>
    <property type="match status" value="1"/>
</dbReference>
<sequence>MDFIAEYKSKLGTPEQAAALVKSGDWVEYGNGTTFASLCDAALAKRRDELFDVNIRAQIMYGPIEVIECDPTGEHFTYNCWHASGYDRKLMDKGLAYFTPMIFRNLAWYHREFLHVNVAFVCATPMDRHGYFNFSVSAGTSLDMIGRADKIVLEINPHLPKVYGAYNESIHISDVDMIVEGHTDEVPTVGHKTPSPEDIAIANNVLPYIVDGATLQLGIGGTPDALGTILAESDLKDLGMHTELCTDGFLDLYKAGKLTNKRKAIFPGKGVLGLATGSRELYDWLDENPGLIALPIAYVNNPQVIASMDNFVSLNSCVAVDLYGQISSESAGLRHISGTGGQVDFLTGAAMSKGGKAFICLASSRVDKNGVRHSNIVPHFNGEIITSPRSQAYYIATENGVANLAGRSSWERTEMLVNLAHPDFRDELIKAAEEQRIWRRSNKR</sequence>
<comment type="similarity">
    <text evidence="1 3">Belongs to the acetyl-CoA hydrolase/transferase family.</text>
</comment>
<dbReference type="InterPro" id="IPR037171">
    <property type="entry name" value="NagB/RpiA_transferase-like"/>
</dbReference>
<keyword evidence="3" id="KW-0443">Lipid metabolism</keyword>
<comment type="pathway">
    <text evidence="3">Lipid metabolism; butanoate metabolism.</text>
</comment>
<dbReference type="InterPro" id="IPR026888">
    <property type="entry name" value="AcetylCoA_hyd_C"/>
</dbReference>
<comment type="subcellular location">
    <subcellularLocation>
        <location evidence="3">Cytoplasm</location>
    </subcellularLocation>
</comment>
<feature type="binding site" evidence="3">
    <location>
        <position position="318"/>
    </location>
    <ligand>
        <name>CoA</name>
        <dbReference type="ChEBI" id="CHEBI:57287"/>
    </ligand>
</feature>
<comment type="function">
    <text evidence="3">Coenzyme A-transferase that converts butyrate to butyryl-CoA.</text>
</comment>
<organism evidence="6 7">
    <name type="scientific">Candidatus Scatomorpha merdipullorum</name>
    <dbReference type="NCBI Taxonomy" id="2840927"/>
    <lineage>
        <taxon>Bacteria</taxon>
        <taxon>Bacillati</taxon>
        <taxon>Bacillota</taxon>
        <taxon>Clostridia</taxon>
        <taxon>Eubacteriales</taxon>
        <taxon>Candidatus Scatomorpha</taxon>
    </lineage>
</organism>
<name>A0A9D1FEQ4_9FIRM</name>
<dbReference type="GO" id="GO:0005737">
    <property type="term" value="C:cytoplasm"/>
    <property type="evidence" value="ECO:0007669"/>
    <property type="project" value="UniProtKB-SubCell"/>
</dbReference>
<dbReference type="PANTHER" id="PTHR21432:SF20">
    <property type="entry name" value="ACETYL-COA HYDROLASE"/>
    <property type="match status" value="1"/>
</dbReference>
<dbReference type="InterPro" id="IPR038460">
    <property type="entry name" value="AcetylCoA_hyd_C_sf"/>
</dbReference>
<comment type="caution">
    <text evidence="6">The sequence shown here is derived from an EMBL/GenBank/DDBJ whole genome shotgun (WGS) entry which is preliminary data.</text>
</comment>
<accession>A0A9D1FEQ4</accession>
<dbReference type="GO" id="GO:0019605">
    <property type="term" value="P:butyrate metabolic process"/>
    <property type="evidence" value="ECO:0007669"/>
    <property type="project" value="UniProtKB-UniRule"/>
</dbReference>
<evidence type="ECO:0000259" key="5">
    <source>
        <dbReference type="Pfam" id="PF13336"/>
    </source>
</evidence>
<feature type="binding site" evidence="3">
    <location>
        <begin position="218"/>
        <end position="222"/>
    </location>
    <ligand>
        <name>CoA</name>
        <dbReference type="ChEBI" id="CHEBI:57287"/>
    </ligand>
</feature>
<dbReference type="HAMAP" id="MF_03228">
    <property type="entry name" value="But_CoA_trans"/>
    <property type="match status" value="1"/>
</dbReference>
<dbReference type="EC" id="2.8.3.-" evidence="3"/>
<dbReference type="GO" id="GO:0006084">
    <property type="term" value="P:acetyl-CoA metabolic process"/>
    <property type="evidence" value="ECO:0007669"/>
    <property type="project" value="UniProtKB-UniRule"/>
</dbReference>
<keyword evidence="3" id="KW-0276">Fatty acid metabolism</keyword>
<gene>
    <name evidence="6" type="ORF">IAC18_08330</name>
</gene>
<evidence type="ECO:0000256" key="2">
    <source>
        <dbReference type="ARBA" id="ARBA00022679"/>
    </source>
</evidence>
<feature type="domain" description="Acetyl-CoA hydrolase/transferase C-terminal" evidence="5">
    <location>
        <begin position="277"/>
        <end position="432"/>
    </location>
</feature>
<reference evidence="6" key="1">
    <citation type="submission" date="2020-10" db="EMBL/GenBank/DDBJ databases">
        <authorList>
            <person name="Gilroy R."/>
        </authorList>
    </citation>
    <scope>NUCLEOTIDE SEQUENCE</scope>
    <source>
        <strain evidence="6">ChiHjej10B9-9673</strain>
    </source>
</reference>
<dbReference type="EMBL" id="DVJK01000236">
    <property type="protein sequence ID" value="HIS67559.1"/>
    <property type="molecule type" value="Genomic_DNA"/>
</dbReference>
<feature type="domain" description="Acetyl-CoA hydrolase/transferase N-terminal" evidence="4">
    <location>
        <begin position="5"/>
        <end position="187"/>
    </location>
</feature>